<dbReference type="EMBL" id="PFBL01000024">
    <property type="protein sequence ID" value="PIR82915.1"/>
    <property type="molecule type" value="Genomic_DNA"/>
</dbReference>
<accession>A0A2H0UAW1</accession>
<dbReference type="Proteomes" id="UP000230179">
    <property type="component" value="Unassembled WGS sequence"/>
</dbReference>
<dbReference type="Pfam" id="PF07963">
    <property type="entry name" value="N_methyl"/>
    <property type="match status" value="1"/>
</dbReference>
<dbReference type="NCBIfam" id="TIGR02532">
    <property type="entry name" value="IV_pilin_GFxxxE"/>
    <property type="match status" value="1"/>
</dbReference>
<reference evidence="2" key="1">
    <citation type="submission" date="2017-09" db="EMBL/GenBank/DDBJ databases">
        <title>Depth-based differentiation of microbial function through sediment-hosted aquifers and enrichment of novel symbionts in the deep terrestrial subsurface.</title>
        <authorList>
            <person name="Probst A.J."/>
            <person name="Ladd B."/>
            <person name="Jarett J.K."/>
            <person name="Geller-Mcgrath D.E."/>
            <person name="Sieber C.M.K."/>
            <person name="Emerson J.B."/>
            <person name="Anantharaman K."/>
            <person name="Thomas B.C."/>
            <person name="Malmstrom R."/>
            <person name="Stieglmeier M."/>
            <person name="Klingl A."/>
            <person name="Woyke T."/>
            <person name="Ryan C.M."/>
            <person name="Banfield J.F."/>
        </authorList>
    </citation>
    <scope>NUCLEOTIDE SEQUENCE [LARGE SCALE GENOMIC DNA]</scope>
</reference>
<organism evidence="1 2">
    <name type="scientific">Candidatus Kaiserbacteria bacterium CG10_big_fil_rev_8_21_14_0_10_56_12</name>
    <dbReference type="NCBI Taxonomy" id="1974611"/>
    <lineage>
        <taxon>Bacteria</taxon>
        <taxon>Candidatus Kaiseribacteriota</taxon>
    </lineage>
</organism>
<dbReference type="InterPro" id="IPR012902">
    <property type="entry name" value="N_methyl_site"/>
</dbReference>
<sequence>MKTRGFTLIESLVAVAIVALAVGGPLYAANRALVAAEISRDRLTAIYLAQEAIEQARHVRDTAYLNDYKNNGQDTSGSWQKFRDLILTGPVNCRTPSICTVEPTSHQFAAYTPPAVPPPLYNDSAGTRQYTQNKPGATSKPTIFTRTIQVVSESTTDPVGMELAATTSWTFHGTSYSVTITDHLTAWQ</sequence>
<evidence type="ECO:0008006" key="3">
    <source>
        <dbReference type="Google" id="ProtNLM"/>
    </source>
</evidence>
<evidence type="ECO:0000313" key="2">
    <source>
        <dbReference type="Proteomes" id="UP000230179"/>
    </source>
</evidence>
<comment type="caution">
    <text evidence="1">The sequence shown here is derived from an EMBL/GenBank/DDBJ whole genome shotgun (WGS) entry which is preliminary data.</text>
</comment>
<evidence type="ECO:0000313" key="1">
    <source>
        <dbReference type="EMBL" id="PIR82915.1"/>
    </source>
</evidence>
<protein>
    <recommendedName>
        <fullName evidence="3">Type II secretion system protein GspI C-terminal domain-containing protein</fullName>
    </recommendedName>
</protein>
<gene>
    <name evidence="1" type="ORF">COU19_03195</name>
</gene>
<proteinExistence type="predicted"/>
<name>A0A2H0UAW1_9BACT</name>
<dbReference type="AlphaFoldDB" id="A0A2H0UAW1"/>